<comment type="caution">
    <text evidence="11">The sequence shown here is derived from an EMBL/GenBank/DDBJ whole genome shotgun (WGS) entry which is preliminary data.</text>
</comment>
<dbReference type="InterPro" id="IPR010139">
    <property type="entry name" value="Imidazole-glycPsynth_HisH"/>
</dbReference>
<dbReference type="UniPathway" id="UPA00031">
    <property type="reaction ID" value="UER00010"/>
</dbReference>
<evidence type="ECO:0000259" key="10">
    <source>
        <dbReference type="Pfam" id="PF00117"/>
    </source>
</evidence>
<protein>
    <recommendedName>
        <fullName evidence="10">Glutamine amidotransferase domain-containing protein</fullName>
    </recommendedName>
</protein>
<evidence type="ECO:0000256" key="3">
    <source>
        <dbReference type="ARBA" id="ARBA00022605"/>
    </source>
</evidence>
<comment type="catalytic activity">
    <reaction evidence="8">
        <text>5-[(5-phospho-1-deoxy-D-ribulos-1-ylimino)methylamino]-1-(5-phospho-beta-D-ribosyl)imidazole-4-carboxamide + L-glutamine = D-erythro-1-(imidazol-4-yl)glycerol 3-phosphate + 5-amino-1-(5-phospho-beta-D-ribosyl)imidazole-4-carboxamide + L-glutamate + H(+)</text>
        <dbReference type="Rhea" id="RHEA:24793"/>
        <dbReference type="ChEBI" id="CHEBI:15378"/>
        <dbReference type="ChEBI" id="CHEBI:29985"/>
        <dbReference type="ChEBI" id="CHEBI:58278"/>
        <dbReference type="ChEBI" id="CHEBI:58359"/>
        <dbReference type="ChEBI" id="CHEBI:58475"/>
        <dbReference type="ChEBI" id="CHEBI:58525"/>
        <dbReference type="EC" id="4.3.2.10"/>
    </reaction>
</comment>
<dbReference type="InterPro" id="IPR017926">
    <property type="entry name" value="GATASE"/>
</dbReference>
<dbReference type="PANTHER" id="PTHR42701">
    <property type="entry name" value="IMIDAZOLE GLYCEROL PHOSPHATE SYNTHASE SUBUNIT HISH"/>
    <property type="match status" value="1"/>
</dbReference>
<dbReference type="Gene3D" id="3.40.50.880">
    <property type="match status" value="1"/>
</dbReference>
<evidence type="ECO:0000256" key="1">
    <source>
        <dbReference type="ARBA" id="ARBA00005091"/>
    </source>
</evidence>
<dbReference type="InterPro" id="IPR029062">
    <property type="entry name" value="Class_I_gatase-like"/>
</dbReference>
<accession>A0A094Q955</accession>
<keyword evidence="7" id="KW-0456">Lyase</keyword>
<comment type="subunit">
    <text evidence="2">Heterodimer of HisH and HisF.</text>
</comment>
<dbReference type="NCBIfam" id="TIGR01855">
    <property type="entry name" value="IMP_synth_hisH"/>
    <property type="match status" value="1"/>
</dbReference>
<proteinExistence type="predicted"/>
<evidence type="ECO:0000313" key="11">
    <source>
        <dbReference type="EMBL" id="KGA20765.1"/>
    </source>
</evidence>
<sequence length="170" mass="18302">MTSDPEVAREATGLVVPGVGAFSACMEGLKKVGAPAVIADRYRDARPTLGICVGMQVLFADSDENGVHQGIGIWETSVRKLQAPILPHMGWNTIEPSHNSILFDGIEGESFYFVHSYAARETHVGNATYALHGEKFLAALENGPLSATQFHPEKSGRAGLALIKNWSKLL</sequence>
<keyword evidence="4" id="KW-0378">Hydrolase</keyword>
<dbReference type="GO" id="GO:0000105">
    <property type="term" value="P:L-histidine biosynthetic process"/>
    <property type="evidence" value="ECO:0007669"/>
    <property type="project" value="UniProtKB-UniPathway"/>
</dbReference>
<evidence type="ECO:0000256" key="5">
    <source>
        <dbReference type="ARBA" id="ARBA00022962"/>
    </source>
</evidence>
<dbReference type="EMBL" id="JNSK01000001">
    <property type="protein sequence ID" value="KGA20765.1"/>
    <property type="molecule type" value="Genomic_DNA"/>
</dbReference>
<comment type="catalytic activity">
    <reaction evidence="9">
        <text>L-glutamine + H2O = L-glutamate + NH4(+)</text>
        <dbReference type="Rhea" id="RHEA:15889"/>
        <dbReference type="ChEBI" id="CHEBI:15377"/>
        <dbReference type="ChEBI" id="CHEBI:28938"/>
        <dbReference type="ChEBI" id="CHEBI:29985"/>
        <dbReference type="ChEBI" id="CHEBI:58359"/>
        <dbReference type="EC" id="3.5.1.2"/>
    </reaction>
</comment>
<evidence type="ECO:0000256" key="2">
    <source>
        <dbReference type="ARBA" id="ARBA00011152"/>
    </source>
</evidence>
<comment type="pathway">
    <text evidence="1">Amino-acid biosynthesis; L-histidine biosynthesis; L-histidine from 5-phospho-alpha-D-ribose 1-diphosphate: step 5/9.</text>
</comment>
<gene>
    <name evidence="11" type="ORF">GM50_0285</name>
</gene>
<evidence type="ECO:0000256" key="6">
    <source>
        <dbReference type="ARBA" id="ARBA00023102"/>
    </source>
</evidence>
<dbReference type="PIRSF" id="PIRSF000495">
    <property type="entry name" value="Amidotransf_hisH"/>
    <property type="match status" value="1"/>
</dbReference>
<dbReference type="GO" id="GO:0000107">
    <property type="term" value="F:imidazoleglycerol-phosphate synthase activity"/>
    <property type="evidence" value="ECO:0007669"/>
    <property type="project" value="TreeGrafter"/>
</dbReference>
<evidence type="ECO:0000256" key="4">
    <source>
        <dbReference type="ARBA" id="ARBA00022801"/>
    </source>
</evidence>
<evidence type="ECO:0000256" key="9">
    <source>
        <dbReference type="ARBA" id="ARBA00049534"/>
    </source>
</evidence>
<keyword evidence="6" id="KW-0368">Histidine biosynthesis</keyword>
<dbReference type="GO" id="GO:0004359">
    <property type="term" value="F:glutaminase activity"/>
    <property type="evidence" value="ECO:0007669"/>
    <property type="project" value="UniProtKB-EC"/>
</dbReference>
<dbReference type="GO" id="GO:0016829">
    <property type="term" value="F:lyase activity"/>
    <property type="evidence" value="ECO:0007669"/>
    <property type="project" value="UniProtKB-KW"/>
</dbReference>
<dbReference type="Pfam" id="PF00117">
    <property type="entry name" value="GATase"/>
    <property type="match status" value="1"/>
</dbReference>
<keyword evidence="5" id="KW-0315">Glutamine amidotransferase</keyword>
<dbReference type="PROSITE" id="PS51273">
    <property type="entry name" value="GATASE_TYPE_1"/>
    <property type="match status" value="1"/>
</dbReference>
<dbReference type="SUPFAM" id="SSF52317">
    <property type="entry name" value="Class I glutamine amidotransferase-like"/>
    <property type="match status" value="1"/>
</dbReference>
<feature type="domain" description="Glutamine amidotransferase" evidence="10">
    <location>
        <begin position="14"/>
        <end position="163"/>
    </location>
</feature>
<organism evidence="11">
    <name type="scientific">freshwater metagenome</name>
    <dbReference type="NCBI Taxonomy" id="449393"/>
    <lineage>
        <taxon>unclassified sequences</taxon>
        <taxon>metagenomes</taxon>
        <taxon>ecological metagenomes</taxon>
    </lineage>
</organism>
<dbReference type="AlphaFoldDB" id="A0A094Q955"/>
<name>A0A094Q955_9ZZZZ</name>
<evidence type="ECO:0000256" key="8">
    <source>
        <dbReference type="ARBA" id="ARBA00047838"/>
    </source>
</evidence>
<keyword evidence="3" id="KW-0028">Amino-acid biosynthesis</keyword>
<reference evidence="11" key="1">
    <citation type="submission" date="2014-05" db="EMBL/GenBank/DDBJ databases">
        <title>Key roles for freshwater Actinobacteria revealed by deep metagenomic sequencing.</title>
        <authorList>
            <person name="Ghai R."/>
            <person name="Mizuno C.M."/>
            <person name="Picazo A."/>
            <person name="Camacho A."/>
            <person name="Rodriguez-Valera F."/>
        </authorList>
    </citation>
    <scope>NUCLEOTIDE SEQUENCE</scope>
</reference>
<dbReference type="PANTHER" id="PTHR42701:SF1">
    <property type="entry name" value="IMIDAZOLE GLYCEROL PHOSPHATE SYNTHASE SUBUNIT HISH"/>
    <property type="match status" value="1"/>
</dbReference>
<evidence type="ECO:0000256" key="7">
    <source>
        <dbReference type="ARBA" id="ARBA00023239"/>
    </source>
</evidence>